<dbReference type="OrthoDB" id="9779746at2"/>
<evidence type="ECO:0000256" key="3">
    <source>
        <dbReference type="ARBA" id="ARBA00023163"/>
    </source>
</evidence>
<dbReference type="RefSeq" id="WP_092681344.1">
    <property type="nucleotide sequence ID" value="NZ_FNMZ01000003.1"/>
</dbReference>
<dbReference type="PANTHER" id="PTHR47506:SF10">
    <property type="entry name" value="TRANSCRIPTIONAL REGULATORY PROTEIN"/>
    <property type="match status" value="1"/>
</dbReference>
<dbReference type="Proteomes" id="UP000199118">
    <property type="component" value="Unassembled WGS sequence"/>
</dbReference>
<dbReference type="STRING" id="356660.SAMN05444336_103147"/>
<sequence length="209" mass="22636">MARLATEKREKALCAALELFWRKGWHATSTRDLERALDMRPGSIYAAFGSKEGLFREALDRYAATTRAELEAATEGRAPLAGLAEFARRLGARMVDPDTTNACLLVKTLLECAGDEPELRAEADRLLSGFEARLAARFEAARAAGEVPAEADPAKLARRMQSRLMGLRAYAQRAGAEQDARDMAEDLAAEIEAMRPVPIPAPIAAPAPG</sequence>
<dbReference type="GO" id="GO:0003677">
    <property type="term" value="F:DNA binding"/>
    <property type="evidence" value="ECO:0007669"/>
    <property type="project" value="UniProtKB-UniRule"/>
</dbReference>
<dbReference type="AlphaFoldDB" id="A0A1H2YJ89"/>
<evidence type="ECO:0000313" key="7">
    <source>
        <dbReference type="Proteomes" id="UP000199118"/>
    </source>
</evidence>
<evidence type="ECO:0000256" key="2">
    <source>
        <dbReference type="ARBA" id="ARBA00023125"/>
    </source>
</evidence>
<gene>
    <name evidence="6" type="ORF">SAMN05444336_103147</name>
</gene>
<dbReference type="Pfam" id="PF16925">
    <property type="entry name" value="TetR_C_13"/>
    <property type="match status" value="1"/>
</dbReference>
<dbReference type="PROSITE" id="PS50977">
    <property type="entry name" value="HTH_TETR_2"/>
    <property type="match status" value="1"/>
</dbReference>
<dbReference type="InterPro" id="IPR009057">
    <property type="entry name" value="Homeodomain-like_sf"/>
</dbReference>
<keyword evidence="2 4" id="KW-0238">DNA-binding</keyword>
<dbReference type="EMBL" id="FNMZ01000003">
    <property type="protein sequence ID" value="SDX05140.1"/>
    <property type="molecule type" value="Genomic_DNA"/>
</dbReference>
<dbReference type="Gene3D" id="1.10.357.10">
    <property type="entry name" value="Tetracycline Repressor, domain 2"/>
    <property type="match status" value="1"/>
</dbReference>
<proteinExistence type="predicted"/>
<dbReference type="InterPro" id="IPR011075">
    <property type="entry name" value="TetR_C"/>
</dbReference>
<evidence type="ECO:0000256" key="1">
    <source>
        <dbReference type="ARBA" id="ARBA00023015"/>
    </source>
</evidence>
<dbReference type="InterPro" id="IPR001647">
    <property type="entry name" value="HTH_TetR"/>
</dbReference>
<dbReference type="Pfam" id="PF00440">
    <property type="entry name" value="TetR_N"/>
    <property type="match status" value="1"/>
</dbReference>
<evidence type="ECO:0000313" key="6">
    <source>
        <dbReference type="EMBL" id="SDX05140.1"/>
    </source>
</evidence>
<dbReference type="PANTHER" id="PTHR47506">
    <property type="entry name" value="TRANSCRIPTIONAL REGULATORY PROTEIN"/>
    <property type="match status" value="1"/>
</dbReference>
<name>A0A1H2YJ89_9RHOB</name>
<dbReference type="InterPro" id="IPR036271">
    <property type="entry name" value="Tet_transcr_reg_TetR-rel_C_sf"/>
</dbReference>
<organism evidence="6 7">
    <name type="scientific">Albimonas donghaensis</name>
    <dbReference type="NCBI Taxonomy" id="356660"/>
    <lineage>
        <taxon>Bacteria</taxon>
        <taxon>Pseudomonadati</taxon>
        <taxon>Pseudomonadota</taxon>
        <taxon>Alphaproteobacteria</taxon>
        <taxon>Rhodobacterales</taxon>
        <taxon>Paracoccaceae</taxon>
        <taxon>Albimonas</taxon>
    </lineage>
</organism>
<keyword evidence="1" id="KW-0805">Transcription regulation</keyword>
<dbReference type="Gene3D" id="1.10.10.60">
    <property type="entry name" value="Homeodomain-like"/>
    <property type="match status" value="1"/>
</dbReference>
<keyword evidence="7" id="KW-1185">Reference proteome</keyword>
<accession>A0A1H2YJ89</accession>
<evidence type="ECO:0000259" key="5">
    <source>
        <dbReference type="PROSITE" id="PS50977"/>
    </source>
</evidence>
<feature type="DNA-binding region" description="H-T-H motif" evidence="4">
    <location>
        <begin position="29"/>
        <end position="48"/>
    </location>
</feature>
<keyword evidence="3" id="KW-0804">Transcription</keyword>
<reference evidence="6 7" key="1">
    <citation type="submission" date="2016-10" db="EMBL/GenBank/DDBJ databases">
        <authorList>
            <person name="de Groot N.N."/>
        </authorList>
    </citation>
    <scope>NUCLEOTIDE SEQUENCE [LARGE SCALE GENOMIC DNA]</scope>
    <source>
        <strain evidence="6 7">DSM 17890</strain>
    </source>
</reference>
<feature type="domain" description="HTH tetR-type" evidence="5">
    <location>
        <begin position="6"/>
        <end position="66"/>
    </location>
</feature>
<evidence type="ECO:0000256" key="4">
    <source>
        <dbReference type="PROSITE-ProRule" id="PRU00335"/>
    </source>
</evidence>
<dbReference type="SUPFAM" id="SSF48498">
    <property type="entry name" value="Tetracyclin repressor-like, C-terminal domain"/>
    <property type="match status" value="1"/>
</dbReference>
<dbReference type="SUPFAM" id="SSF46689">
    <property type="entry name" value="Homeodomain-like"/>
    <property type="match status" value="1"/>
</dbReference>
<protein>
    <submittedName>
        <fullName evidence="6">Transcriptional regulator, TetR family</fullName>
    </submittedName>
</protein>